<feature type="compositionally biased region" description="Polar residues" evidence="1">
    <location>
        <begin position="1173"/>
        <end position="1184"/>
    </location>
</feature>
<evidence type="ECO:0000313" key="3">
    <source>
        <dbReference type="Proteomes" id="UP000070121"/>
    </source>
</evidence>
<feature type="compositionally biased region" description="Polar residues" evidence="1">
    <location>
        <begin position="111"/>
        <end position="123"/>
    </location>
</feature>
<gene>
    <name evidence="2" type="ORF">CSAL01_12136</name>
</gene>
<accession>A0A135V5G2</accession>
<feature type="compositionally biased region" description="Pro residues" evidence="1">
    <location>
        <begin position="2731"/>
        <end position="2745"/>
    </location>
</feature>
<feature type="compositionally biased region" description="Polar residues" evidence="1">
    <location>
        <begin position="493"/>
        <end position="522"/>
    </location>
</feature>
<feature type="compositionally biased region" description="Polar residues" evidence="1">
    <location>
        <begin position="2244"/>
        <end position="2269"/>
    </location>
</feature>
<feature type="compositionally biased region" description="Polar residues" evidence="1">
    <location>
        <begin position="704"/>
        <end position="716"/>
    </location>
</feature>
<feature type="region of interest" description="Disordered" evidence="1">
    <location>
        <begin position="379"/>
        <end position="611"/>
    </location>
</feature>
<feature type="compositionally biased region" description="Polar residues" evidence="1">
    <location>
        <begin position="2561"/>
        <end position="2576"/>
    </location>
</feature>
<feature type="compositionally biased region" description="Polar residues" evidence="1">
    <location>
        <begin position="2422"/>
        <end position="2434"/>
    </location>
</feature>
<feature type="compositionally biased region" description="Pro residues" evidence="1">
    <location>
        <begin position="90"/>
        <end position="102"/>
    </location>
</feature>
<feature type="compositionally biased region" description="Polar residues" evidence="1">
    <location>
        <begin position="543"/>
        <end position="552"/>
    </location>
</feature>
<feature type="compositionally biased region" description="Polar residues" evidence="1">
    <location>
        <begin position="1208"/>
        <end position="1217"/>
    </location>
</feature>
<feature type="compositionally biased region" description="Polar residues" evidence="1">
    <location>
        <begin position="1844"/>
        <end position="1881"/>
    </location>
</feature>
<feature type="compositionally biased region" description="Low complexity" evidence="1">
    <location>
        <begin position="1925"/>
        <end position="1936"/>
    </location>
</feature>
<feature type="compositionally biased region" description="Polar residues" evidence="1">
    <location>
        <begin position="2111"/>
        <end position="2125"/>
    </location>
</feature>
<comment type="caution">
    <text evidence="2">The sequence shown here is derived from an EMBL/GenBank/DDBJ whole genome shotgun (WGS) entry which is preliminary data.</text>
</comment>
<protein>
    <recommendedName>
        <fullName evidence="4">SWI-SNF chromatin-remodeling complex protein</fullName>
    </recommendedName>
</protein>
<feature type="compositionally biased region" description="Polar residues" evidence="1">
    <location>
        <begin position="14"/>
        <end position="31"/>
    </location>
</feature>
<feature type="compositionally biased region" description="Low complexity" evidence="1">
    <location>
        <begin position="1995"/>
        <end position="2039"/>
    </location>
</feature>
<feature type="compositionally biased region" description="Low complexity" evidence="1">
    <location>
        <begin position="2538"/>
        <end position="2548"/>
    </location>
</feature>
<feature type="compositionally biased region" description="Low complexity" evidence="1">
    <location>
        <begin position="1067"/>
        <end position="1089"/>
    </location>
</feature>
<feature type="compositionally biased region" description="Low complexity" evidence="1">
    <location>
        <begin position="570"/>
        <end position="580"/>
    </location>
</feature>
<feature type="compositionally biased region" description="Polar residues" evidence="1">
    <location>
        <begin position="894"/>
        <end position="906"/>
    </location>
</feature>
<proteinExistence type="predicted"/>
<feature type="region of interest" description="Disordered" evidence="1">
    <location>
        <begin position="628"/>
        <end position="974"/>
    </location>
</feature>
<feature type="compositionally biased region" description="Low complexity" evidence="1">
    <location>
        <begin position="2618"/>
        <end position="2634"/>
    </location>
</feature>
<feature type="compositionally biased region" description="Polar residues" evidence="1">
    <location>
        <begin position="2048"/>
        <end position="2063"/>
    </location>
</feature>
<evidence type="ECO:0000313" key="2">
    <source>
        <dbReference type="EMBL" id="KXH67821.1"/>
    </source>
</evidence>
<feature type="compositionally biased region" description="Low complexity" evidence="1">
    <location>
        <begin position="1038"/>
        <end position="1058"/>
    </location>
</feature>
<feature type="compositionally biased region" description="Polar residues" evidence="1">
    <location>
        <begin position="465"/>
        <end position="477"/>
    </location>
</feature>
<keyword evidence="3" id="KW-1185">Reference proteome</keyword>
<evidence type="ECO:0000256" key="1">
    <source>
        <dbReference type="SAM" id="MobiDB-lite"/>
    </source>
</evidence>
<feature type="compositionally biased region" description="Polar residues" evidence="1">
    <location>
        <begin position="269"/>
        <end position="285"/>
    </location>
</feature>
<feature type="compositionally biased region" description="Polar residues" evidence="1">
    <location>
        <begin position="1631"/>
        <end position="1640"/>
    </location>
</feature>
<feature type="compositionally biased region" description="Polar residues" evidence="1">
    <location>
        <begin position="221"/>
        <end position="232"/>
    </location>
</feature>
<feature type="compositionally biased region" description="Basic and acidic residues" evidence="1">
    <location>
        <begin position="293"/>
        <end position="307"/>
    </location>
</feature>
<feature type="compositionally biased region" description="Basic and acidic residues" evidence="1">
    <location>
        <begin position="2067"/>
        <end position="2092"/>
    </location>
</feature>
<feature type="compositionally biased region" description="Basic and acidic residues" evidence="1">
    <location>
        <begin position="2137"/>
        <end position="2146"/>
    </location>
</feature>
<feature type="compositionally biased region" description="Low complexity" evidence="1">
    <location>
        <begin position="1460"/>
        <end position="1476"/>
    </location>
</feature>
<feature type="compositionally biased region" description="Polar residues" evidence="1">
    <location>
        <begin position="1594"/>
        <end position="1603"/>
    </location>
</feature>
<feature type="compositionally biased region" description="Low complexity" evidence="1">
    <location>
        <begin position="2589"/>
        <end position="2600"/>
    </location>
</feature>
<organism evidence="2 3">
    <name type="scientific">Colletotrichum salicis</name>
    <dbReference type="NCBI Taxonomy" id="1209931"/>
    <lineage>
        <taxon>Eukaryota</taxon>
        <taxon>Fungi</taxon>
        <taxon>Dikarya</taxon>
        <taxon>Ascomycota</taxon>
        <taxon>Pezizomycotina</taxon>
        <taxon>Sordariomycetes</taxon>
        <taxon>Hypocreomycetidae</taxon>
        <taxon>Glomerellales</taxon>
        <taxon>Glomerellaceae</taxon>
        <taxon>Colletotrichum</taxon>
        <taxon>Colletotrichum acutatum species complex</taxon>
    </lineage>
</organism>
<feature type="compositionally biased region" description="Polar residues" evidence="1">
    <location>
        <begin position="1566"/>
        <end position="1586"/>
    </location>
</feature>
<feature type="compositionally biased region" description="Polar residues" evidence="1">
    <location>
        <begin position="1330"/>
        <end position="1345"/>
    </location>
</feature>
<name>A0A135V5G2_9PEZI</name>
<feature type="compositionally biased region" description="Low complexity" evidence="1">
    <location>
        <begin position="2233"/>
        <end position="2243"/>
    </location>
</feature>
<feature type="compositionally biased region" description="Polar residues" evidence="1">
    <location>
        <begin position="317"/>
        <end position="334"/>
    </location>
</feature>
<feature type="compositionally biased region" description="Low complexity" evidence="1">
    <location>
        <begin position="2343"/>
        <end position="2372"/>
    </location>
</feature>
<sequence length="2892" mass="308964">MDGSSYNYGFRAPHSNSPLSPDTPTSASYKTNVKRTKTKKWVEAKTQNYDGDDWGNDFEDEADDPVPVPPLKPTGYRQAGQSTNAALPSHRPPAPAPQPAEPAPSMRPAQPTVNEVRPTSSHRPTAGLPPLQIQNSAKPAPPVVQQPVVDDVKPPPTVSGPASVDAAPERAPQEPVVSPPPPASAGLPSRMSPAPAPAPVPAPFAGRPEYPRGTPSPVGSRRTSPAPAQTQAARFPPRKSSMGQQDRDRQASGSRSSSTQRPWMEQRAASPSNVKSPGTSSNTTAAHFIRPSDIYRRMDDNKEKEGGLTESGRPSMDSATGPRSESSVSATNPTIPIVDAGEQQTMRRSLDKGEGLGVVDNATRQPILAPVAERKSEYGFDGLLAQPQAQGVDRGRLSPPGGMQESNLGVPEPQLQRPTVEESDQNRRYSTSPRLPDLARMSLFGDDFFSNPDKYAHEAPPMPTLPSQIQKQPSEPASTAEKAPAVDILPAAATSSDVTSPLPIISTTPQPTNSSLPASQPVSRERSRSPSQTPPALEESSRSRLPSQTTRPSIPGGWVTETRSIADSQTTSAVATPAATADRKPILSVDPGEVSPITDNEDDKFGGSGVATVKDTVSIPVSIPEASERAAQMEGRVDQDADLATSAPLNPRESGSSSLDFAAPERLQRESTMSTIADPSPVKESDKLREEIMRSLSPVRPTSHELNNFNNHQSLSPAVDVSGTRESTYLDSVYDDYWTAGDDKPDVPSLPSQQPEQEGALTPNKDISDVPPLSPRKDAMDKAPALGRRFSWEAGGEQVTPKASDAKDPLAEPHPQLGDAGEASLPPKQGDHEVQAAQSDVASDSERTPLATGLDDGHISVPQDAGAMSHQVSQVSSAPRDGMDSEVIEPPSPVSVTADKNTTSAAPTRRLSLAEEKSMARVSSNPVSPSPPPGDHPALAQVQPEPEPEPESSEAGQPPASPAAPLRQSAQPVKITTFKEIMDLSNSKDRIQKYNETRSQFASMDSGLNNWLETLKAQHPEHANATASFGVGAPGPGPSQSSPTTSQPASQQPYYQQYLNASNPNLAAGASGRPPAGSAPTGSSHSPSSDFKHSSGQVGAKGKGLLLAAGKAGKGLLSKGKNKLRGTGDKSDSSPPPAQPKTRAERRTSWGISLGSRSSPRADSYGHAHSRSHSGSVSGPTPQTIPEHPASPTPPPQLPQTSRISPFDTLTQGSDDQASAWAPPRPHTPPQQSAGPPGDSDSEPVSPVSDTHSISTTPRFQAKDTPGDEFFVGGDLQVPRPISKTQPSWDPFTGTPLVEEEDFEMGQSTDPSPPAPHVGQGQGQGPPPQATQTITAVRPRANTTDDPYDDWVVVSPQSPPSGQIHVVSPQSPPRAPRSFEPTESSRERAKKRFPLDEDDDNNFVSSPVATTTDQYGNDGGSSSRFQQGESSWSAQQSAQPIRVDTGPPRFHKDSNMSHNLLSATSTQAATLATESSGMTGQDLRIDDEKRPLGPGVAMKGAARAPGPIDTRAAMQQNDGRTSGPPYGPGLPPHQGIMSPTFGGNPIHHLPPQGPWKLEESHLSEPLATSRNRQSGGSLSPHQQTSFGIDKETGVPSTAAQRPETQLPPRQKFSEVPPSSAQRYPGLFTPQAGYQNPSSPTGPRGSEDLGQHFYNRDSASLYRTQTGDSEVSGVDPSIDEERGRRRSSGFFKEIGGRISRHTSRERPASKAGSGAPSYMAGPDVRGDAVSEASVATGELQDRQRRRSSFFLNLRGSKPSDAGEEITPSPKASPNPGGLSQAQPPPGGPAERKRSFFDPGADQSANLPMPNLSRSSTSTAGYDVAGRAMGPPKKRFSGFTSKVFPRSSSQQDLQVPQKPSTSHSTTASSLFGRPPSTQGSQPGKPSPLAAQGRERSNTTGTSQLFAQESLVNKPLGNVEDDERGRRSSAGGFLSGLFGKRAANKTIESQHGFPQGQDQNASVPAQFRVQHPGQQMPPSNLGLRREDEGQPPMRSPPQGFGQQQQQHQHHQGFSMQQGAGARLQSQPQPLSQPQHQPQHQPQGPELHQRKSNGSFFPTPQPSQQFAAATDRQRSPALDETRARPVSDLQSERREAPIAPNNESHDEHISRRKSSQMLNMESHPSSQSFDAPAPPSQREQPSPERRHLTEQRQPSLSFLQVEEQLSHPEQSEDQAEEHWVPPGFSAEPTPEPSIRHSYGRENSPGPQTPPLGQGQQGANHHQALGVQKSGHARRISEQSASLLSPSSNFRAQSPNGVVGHSDTSQRSSISNSPKPAAVAQMPAPRAAVASDGGGPPPDALQGLSKWFKNRTSTQPQPRPNQGLAKESTTKSIFNAFKRSSKQPEPRPQQQMPPSNQVQNMQPQPQLQQSHKSQGQQRMPPAVPLSQRSHLPQQGPHHMYQEQRPSMGSFDQGRPPQHDMAGRNPEVMQQNNARFSGQQDVPFEPVMTRAIPNGPGPSGSAPNTQPYVEPQYDQVPIPQGYAAVHGEGGVAPSPYALSRTSPPVQYPAYHSPQVPYWGQSPVAQRHPSEISMYSNPSPPVPPGQQLLQGHPKGAVWPEGDRRVSMASHQSNISHASHSTQAVPGPHGDVPISNQQHQQHQPQQDQRGIRVVNHEDSQIAASGPQFGQQTMPQAQQPQQQRYSLVDAVAPAAASPQIQQSQSREVQEKQQTSVPETQLYTSNVVRDAQDKPSSPHPQEHVQQRQGLAIDAGSMMGNDSRSVSDDTQGPAERIASSEPPAPASAPAPAPAPTAPRLSVNVQHANQEPKDNDLYESTPRLPSNPSQPPAAQPIVAANTGHSMVSDSSADEAPRNASHANGSAGAAASTTLARGKSTRAELEDTEDERQRTMRREAQEEKILVDPYEELSSGGVKYRKEEEPADVPQMSATSYPGQEWNPY</sequence>
<feature type="compositionally biased region" description="Acidic residues" evidence="1">
    <location>
        <begin position="50"/>
        <end position="64"/>
    </location>
</feature>
<feature type="compositionally biased region" description="Polar residues" evidence="1">
    <location>
        <begin position="1895"/>
        <end position="1908"/>
    </location>
</feature>
<dbReference type="EMBL" id="JFFI01000421">
    <property type="protein sequence ID" value="KXH67821.1"/>
    <property type="molecule type" value="Genomic_DNA"/>
</dbReference>
<feature type="region of interest" description="Disordered" evidence="1">
    <location>
        <begin position="1"/>
        <end position="366"/>
    </location>
</feature>
<dbReference type="STRING" id="1209931.A0A135V5G2"/>
<feature type="compositionally biased region" description="Low complexity" evidence="1">
    <location>
        <begin position="2271"/>
        <end position="2285"/>
    </location>
</feature>
<feature type="compositionally biased region" description="Polar residues" evidence="1">
    <location>
        <begin position="1402"/>
        <end position="1439"/>
    </location>
</feature>
<feature type="non-terminal residue" evidence="2">
    <location>
        <position position="2892"/>
    </location>
</feature>
<evidence type="ECO:0008006" key="4">
    <source>
        <dbReference type="Google" id="ProtNLM"/>
    </source>
</evidence>
<feature type="compositionally biased region" description="Polar residues" evidence="1">
    <location>
        <begin position="1656"/>
        <end position="1668"/>
    </location>
</feature>
<feature type="compositionally biased region" description="Low complexity" evidence="1">
    <location>
        <begin position="1103"/>
        <end position="1119"/>
    </location>
</feature>
<feature type="compositionally biased region" description="Basic and acidic residues" evidence="1">
    <location>
        <begin position="2828"/>
        <end position="2853"/>
    </location>
</feature>
<feature type="compositionally biased region" description="Low complexity" evidence="1">
    <location>
        <begin position="1235"/>
        <end position="1250"/>
    </location>
</feature>
<feature type="region of interest" description="Disordered" evidence="1">
    <location>
        <begin position="2483"/>
        <end position="2892"/>
    </location>
</feature>
<feature type="compositionally biased region" description="Polar residues" evidence="1">
    <location>
        <begin position="2709"/>
        <end position="2719"/>
    </location>
</feature>
<feature type="compositionally biased region" description="Pro residues" evidence="1">
    <location>
        <begin position="1189"/>
        <end position="1198"/>
    </location>
</feature>
<feature type="compositionally biased region" description="Basic and acidic residues" evidence="1">
    <location>
        <begin position="681"/>
        <end position="693"/>
    </location>
</feature>
<dbReference type="OrthoDB" id="5151921at2759"/>
<feature type="compositionally biased region" description="Low complexity" evidence="1">
    <location>
        <begin position="2806"/>
        <end position="2819"/>
    </location>
</feature>
<feature type="compositionally biased region" description="Polar residues" evidence="1">
    <location>
        <begin position="2662"/>
        <end position="2677"/>
    </location>
</feature>
<dbReference type="Proteomes" id="UP000070121">
    <property type="component" value="Unassembled WGS sequence"/>
</dbReference>
<reference evidence="2 3" key="1">
    <citation type="submission" date="2014-02" db="EMBL/GenBank/DDBJ databases">
        <title>The genome sequence of Colletotrichum salicis CBS 607.94.</title>
        <authorList>
            <person name="Baroncelli R."/>
            <person name="Thon M.R."/>
        </authorList>
    </citation>
    <scope>NUCLEOTIDE SEQUENCE [LARGE SCALE GENOMIC DNA]</scope>
    <source>
        <strain evidence="2 3">CBS 607.94</strain>
    </source>
</reference>
<feature type="region of interest" description="Disordered" evidence="1">
    <location>
        <begin position="1012"/>
        <end position="2466"/>
    </location>
</feature>
<feature type="compositionally biased region" description="Low complexity" evidence="1">
    <location>
        <begin position="2206"/>
        <end position="2221"/>
    </location>
</feature>
<feature type="compositionally biased region" description="Low complexity" evidence="1">
    <location>
        <begin position="2643"/>
        <end position="2656"/>
    </location>
</feature>
<feature type="compositionally biased region" description="Polar residues" evidence="1">
    <location>
        <begin position="251"/>
        <end position="261"/>
    </location>
</feature>